<feature type="compositionally biased region" description="Basic and acidic residues" evidence="1">
    <location>
        <begin position="420"/>
        <end position="436"/>
    </location>
</feature>
<reference evidence="4 5" key="1">
    <citation type="submission" date="2016-10" db="EMBL/GenBank/DDBJ databases">
        <authorList>
            <person name="de Groot N.N."/>
        </authorList>
    </citation>
    <scope>NUCLEOTIDE SEQUENCE [LARGE SCALE GENOMIC DNA]</scope>
    <source>
        <strain evidence="4 5">CGMCC 4.5727</strain>
    </source>
</reference>
<dbReference type="SUPFAM" id="SSF52540">
    <property type="entry name" value="P-loop containing nucleoside triphosphate hydrolases"/>
    <property type="match status" value="1"/>
</dbReference>
<evidence type="ECO:0000259" key="3">
    <source>
        <dbReference type="Pfam" id="PF13191"/>
    </source>
</evidence>
<dbReference type="EMBL" id="FNFF01000036">
    <property type="protein sequence ID" value="SDL40886.1"/>
    <property type="molecule type" value="Genomic_DNA"/>
</dbReference>
<name>A0A1G9JUE5_9ACTN</name>
<dbReference type="InterPro" id="IPR027417">
    <property type="entry name" value="P-loop_NTPase"/>
</dbReference>
<evidence type="ECO:0000313" key="4">
    <source>
        <dbReference type="EMBL" id="SDL40886.1"/>
    </source>
</evidence>
<dbReference type="Pfam" id="PF13424">
    <property type="entry name" value="TPR_12"/>
    <property type="match status" value="2"/>
</dbReference>
<keyword evidence="5" id="KW-1185">Reference proteome</keyword>
<dbReference type="Pfam" id="PF13374">
    <property type="entry name" value="TPR_10"/>
    <property type="match status" value="2"/>
</dbReference>
<dbReference type="Gene3D" id="1.25.40.10">
    <property type="entry name" value="Tetratricopeptide repeat domain"/>
    <property type="match status" value="2"/>
</dbReference>
<feature type="region of interest" description="Disordered" evidence="1">
    <location>
        <begin position="413"/>
        <end position="439"/>
    </location>
</feature>
<dbReference type="PANTHER" id="PTHR46082">
    <property type="entry name" value="ATP/GTP-BINDING PROTEIN-RELATED"/>
    <property type="match status" value="1"/>
</dbReference>
<dbReference type="InterPro" id="IPR053137">
    <property type="entry name" value="NLR-like"/>
</dbReference>
<proteinExistence type="predicted"/>
<keyword evidence="2" id="KW-0472">Membrane</keyword>
<dbReference type="InterPro" id="IPR041664">
    <property type="entry name" value="AAA_16"/>
</dbReference>
<feature type="transmembrane region" description="Helical" evidence="2">
    <location>
        <begin position="6"/>
        <end position="27"/>
    </location>
</feature>
<dbReference type="RefSeq" id="WP_093618343.1">
    <property type="nucleotide sequence ID" value="NZ_FNFF01000036.1"/>
</dbReference>
<dbReference type="AlphaFoldDB" id="A0A1G9JUE5"/>
<evidence type="ECO:0000256" key="1">
    <source>
        <dbReference type="SAM" id="MobiDB-lite"/>
    </source>
</evidence>
<dbReference type="PRINTS" id="PR00364">
    <property type="entry name" value="DISEASERSIST"/>
</dbReference>
<keyword evidence="2" id="KW-0812">Transmembrane</keyword>
<dbReference type="STRING" id="417292.SAMN05421806_13611"/>
<dbReference type="InterPro" id="IPR011990">
    <property type="entry name" value="TPR-like_helical_dom_sf"/>
</dbReference>
<feature type="domain" description="Orc1-like AAA ATPase" evidence="3">
    <location>
        <begin position="64"/>
        <end position="179"/>
    </location>
</feature>
<dbReference type="SUPFAM" id="SSF48452">
    <property type="entry name" value="TPR-like"/>
    <property type="match status" value="2"/>
</dbReference>
<evidence type="ECO:0000256" key="2">
    <source>
        <dbReference type="SAM" id="Phobius"/>
    </source>
</evidence>
<gene>
    <name evidence="4" type="ORF">SAMN05421806_13611</name>
</gene>
<accession>A0A1G9JUE5</accession>
<dbReference type="PANTHER" id="PTHR46082:SF6">
    <property type="entry name" value="AAA+ ATPASE DOMAIN-CONTAINING PROTEIN-RELATED"/>
    <property type="match status" value="1"/>
</dbReference>
<keyword evidence="2" id="KW-1133">Transmembrane helix</keyword>
<organism evidence="4 5">
    <name type="scientific">Streptomyces indicus</name>
    <dbReference type="NCBI Taxonomy" id="417292"/>
    <lineage>
        <taxon>Bacteria</taxon>
        <taxon>Bacillati</taxon>
        <taxon>Actinomycetota</taxon>
        <taxon>Actinomycetes</taxon>
        <taxon>Kitasatosporales</taxon>
        <taxon>Streptomycetaceae</taxon>
        <taxon>Streptomyces</taxon>
    </lineage>
</organism>
<evidence type="ECO:0000313" key="5">
    <source>
        <dbReference type="Proteomes" id="UP000199155"/>
    </source>
</evidence>
<dbReference type="Pfam" id="PF13191">
    <property type="entry name" value="AAA_16"/>
    <property type="match status" value="1"/>
</dbReference>
<sequence>MALLDVVGAVVGVAALALGGWQLRVAVLDRRDARSRRAAADPGPPGADRALPVSVPFGRLPAEVLGRDDLLAELDSSLSGVRRRRPPVWVLAGLGGVGKSTVALRVAARARGRGWPVWWVNAADPLSLRGGVLEILRQLGAPDAVVREVREGAATAADRFWTFVDGTVRRAVLIFDNADEPALLSADGATPPGDGTGWVRPGTRVHLVVTTRTVDRDTWGSWASLRVLTALDGAASAQVLRRLAPGVDDPTGREAAALAERLGGLPLALHLAGTYLASPFARWRTFGAYQQALDSAAVAEVIADLDAVRPHGRVAVSRTWELSLDALTARGIGRARGLLHLLSCLAPATPIPGSLLRPEAGTAAREDAAALRGLAEVGLIEVADSAEDGSVDVVVHPVVADICRARVLAGRSTDGGGDTGGDRGGDRRTDEGRGATEDGQVMAEAVGLLAAAGGRLDADRPGDWPDWERLLPHVSAAVTWMAPHLEPPCLARLLAVSRAAFGALWGIGRQGGRDGEALARANAAAAARLGETHPDSLAACNDLGIYLSATGAPREAEALLRSVLAGRRGVLGEDHLDTLRTRDALIGALLEQGRFAEAEPLYRGLLTDMTRVLGAEHPETLSTHVDLAWSIGMQQRPAEAADICRRVLDRARRVLGEENPRTLDAWDDLGRWTNEQGDHAAAERLARTLLDVELRVMGPGHQLTLTTRANLARSIADQGRFDEAERLLRACLADMERVLGADHYRAITARRHLADTVAARGGTAEAGPLYAQVLRLQQHRLGYDHPETLLTRRLVAESAGG</sequence>
<dbReference type="Gene3D" id="3.40.50.300">
    <property type="entry name" value="P-loop containing nucleotide triphosphate hydrolases"/>
    <property type="match status" value="1"/>
</dbReference>
<dbReference type="OrthoDB" id="127785at2"/>
<protein>
    <submittedName>
        <fullName evidence="4">Tetratricopeptide repeat-containing protein</fullName>
    </submittedName>
</protein>
<dbReference type="Proteomes" id="UP000199155">
    <property type="component" value="Unassembled WGS sequence"/>
</dbReference>